<dbReference type="InterPro" id="IPR023569">
    <property type="entry name" value="Prokineticin_domain"/>
</dbReference>
<dbReference type="EMBL" id="BMAW01104572">
    <property type="protein sequence ID" value="GFT15241.1"/>
    <property type="molecule type" value="Genomic_DNA"/>
</dbReference>
<accession>A0A8X6TIV1</accession>
<dbReference type="Pfam" id="PF06607">
    <property type="entry name" value="Prokineticin"/>
    <property type="match status" value="1"/>
</dbReference>
<evidence type="ECO:0000256" key="3">
    <source>
        <dbReference type="ARBA" id="ARBA00023157"/>
    </source>
</evidence>
<organism evidence="7 8">
    <name type="scientific">Nephila pilipes</name>
    <name type="common">Giant wood spider</name>
    <name type="synonym">Nephila maculata</name>
    <dbReference type="NCBI Taxonomy" id="299642"/>
    <lineage>
        <taxon>Eukaryota</taxon>
        <taxon>Metazoa</taxon>
        <taxon>Ecdysozoa</taxon>
        <taxon>Arthropoda</taxon>
        <taxon>Chelicerata</taxon>
        <taxon>Arachnida</taxon>
        <taxon>Araneae</taxon>
        <taxon>Araneomorphae</taxon>
        <taxon>Entelegynae</taxon>
        <taxon>Araneoidea</taxon>
        <taxon>Nephilidae</taxon>
        <taxon>Nephila</taxon>
    </lineage>
</organism>
<evidence type="ECO:0000313" key="7">
    <source>
        <dbReference type="EMBL" id="GFT15241.1"/>
    </source>
</evidence>
<keyword evidence="8" id="KW-1185">Reference proteome</keyword>
<feature type="signal peptide" evidence="5">
    <location>
        <begin position="1"/>
        <end position="19"/>
    </location>
</feature>
<feature type="domain" description="Prokineticin" evidence="6">
    <location>
        <begin position="5"/>
        <end position="89"/>
    </location>
</feature>
<evidence type="ECO:0000256" key="2">
    <source>
        <dbReference type="ARBA" id="ARBA00022525"/>
    </source>
</evidence>
<evidence type="ECO:0000256" key="1">
    <source>
        <dbReference type="ARBA" id="ARBA00004613"/>
    </source>
</evidence>
<evidence type="ECO:0000259" key="6">
    <source>
        <dbReference type="Pfam" id="PF06607"/>
    </source>
</evidence>
<dbReference type="GO" id="GO:0005576">
    <property type="term" value="C:extracellular region"/>
    <property type="evidence" value="ECO:0007669"/>
    <property type="project" value="UniProtKB-SubCell"/>
</dbReference>
<dbReference type="AlphaFoldDB" id="A0A8X6TIV1"/>
<comment type="caution">
    <text evidence="7">The sequence shown here is derived from an EMBL/GenBank/DDBJ whole genome shotgun (WGS) entry which is preliminary data.</text>
</comment>
<dbReference type="SUPFAM" id="SSF57190">
    <property type="entry name" value="Colipase-like"/>
    <property type="match status" value="1"/>
</dbReference>
<evidence type="ECO:0000256" key="4">
    <source>
        <dbReference type="SAM" id="MobiDB-lite"/>
    </source>
</evidence>
<dbReference type="Proteomes" id="UP000887013">
    <property type="component" value="Unassembled WGS sequence"/>
</dbReference>
<keyword evidence="5" id="KW-0732">Signal</keyword>
<protein>
    <submittedName>
        <fullName evidence="7">Prokineticin domain-containing protein</fullName>
    </submittedName>
</protein>
<evidence type="ECO:0000256" key="5">
    <source>
        <dbReference type="SAM" id="SignalP"/>
    </source>
</evidence>
<comment type="subcellular location">
    <subcellularLocation>
        <location evidence="1">Secreted</location>
    </subcellularLocation>
</comment>
<feature type="region of interest" description="Disordered" evidence="4">
    <location>
        <begin position="114"/>
        <end position="166"/>
    </location>
</feature>
<feature type="chain" id="PRO_5036452511" evidence="5">
    <location>
        <begin position="20"/>
        <end position="166"/>
    </location>
</feature>
<gene>
    <name evidence="7" type="primary">AVEN_167134_1</name>
    <name evidence="7" type="ORF">NPIL_335101</name>
</gene>
<reference evidence="7" key="1">
    <citation type="submission" date="2020-08" db="EMBL/GenBank/DDBJ databases">
        <title>Multicomponent nature underlies the extraordinary mechanical properties of spider dragline silk.</title>
        <authorList>
            <person name="Kono N."/>
            <person name="Nakamura H."/>
            <person name="Mori M."/>
            <person name="Yoshida Y."/>
            <person name="Ohtoshi R."/>
            <person name="Malay A.D."/>
            <person name="Moran D.A.P."/>
            <person name="Tomita M."/>
            <person name="Numata K."/>
            <person name="Arakawa K."/>
        </authorList>
    </citation>
    <scope>NUCLEOTIDE SEQUENCE</scope>
</reference>
<dbReference type="Gene3D" id="2.10.80.10">
    <property type="entry name" value="Lipase, subunit A"/>
    <property type="match status" value="1"/>
</dbReference>
<evidence type="ECO:0000313" key="8">
    <source>
        <dbReference type="Proteomes" id="UP000887013"/>
    </source>
</evidence>
<sequence>MKWIVLVSAFTACMAVAHGIRCEQASDCGDDECCVARTSSQLMGRGRCRRLNTIGQHCTPETSSVAFYGGKYLRFCPCRDGLTCEPNGRYRQSTLLSRASQRCYRAATTTTSSSTASSAATTPSSTTSSAATTPSSTTSSEATTSSSTTTSEEITTSPSTTESNGL</sequence>
<keyword evidence="2" id="KW-0964">Secreted</keyword>
<dbReference type="OrthoDB" id="6433831at2759"/>
<proteinExistence type="predicted"/>
<keyword evidence="3" id="KW-1015">Disulfide bond</keyword>
<name>A0A8X6TIV1_NEPPI</name>